<proteinExistence type="predicted"/>
<dbReference type="Gene3D" id="1.10.8.60">
    <property type="match status" value="1"/>
</dbReference>
<evidence type="ECO:0000313" key="2">
    <source>
        <dbReference type="Proteomes" id="UP001519287"/>
    </source>
</evidence>
<name>A0ABS4J0A3_9BACL</name>
<dbReference type="EMBL" id="JAGGLB010000014">
    <property type="protein sequence ID" value="MBP1992546.1"/>
    <property type="molecule type" value="Genomic_DNA"/>
</dbReference>
<protein>
    <recommendedName>
        <fullName evidence="3">Phage protein</fullName>
    </recommendedName>
</protein>
<sequence>MAMPRTVRVRRNGVEFISNIDRTQYTLKQLQMAGLREVGKMIRKRVMQQAKLQVGMKRSKRIMRSFQYWARKRETDLIVGIKHNTWYGFEQELGTHGQRKKAILMNAVFSNIDDIRRIMGIYIESIENENRAAGLIRDDGGWGPDNE</sequence>
<evidence type="ECO:0000313" key="1">
    <source>
        <dbReference type="EMBL" id="MBP1992546.1"/>
    </source>
</evidence>
<keyword evidence="2" id="KW-1185">Reference proteome</keyword>
<dbReference type="RefSeq" id="WP_209973654.1">
    <property type="nucleotide sequence ID" value="NZ_JAGGLB010000014.1"/>
</dbReference>
<accession>A0ABS4J0A3</accession>
<reference evidence="1 2" key="1">
    <citation type="submission" date="2021-03" db="EMBL/GenBank/DDBJ databases">
        <title>Genomic Encyclopedia of Type Strains, Phase IV (KMG-IV): sequencing the most valuable type-strain genomes for metagenomic binning, comparative biology and taxonomic classification.</title>
        <authorList>
            <person name="Goeker M."/>
        </authorList>
    </citation>
    <scope>NUCLEOTIDE SEQUENCE [LARGE SCALE GENOMIC DNA]</scope>
    <source>
        <strain evidence="1 2">DSM 26048</strain>
    </source>
</reference>
<organism evidence="1 2">
    <name type="scientific">Paenibacillus eucommiae</name>
    <dbReference type="NCBI Taxonomy" id="1355755"/>
    <lineage>
        <taxon>Bacteria</taxon>
        <taxon>Bacillati</taxon>
        <taxon>Bacillota</taxon>
        <taxon>Bacilli</taxon>
        <taxon>Bacillales</taxon>
        <taxon>Paenibacillaceae</taxon>
        <taxon>Paenibacillus</taxon>
    </lineage>
</organism>
<evidence type="ECO:0008006" key="3">
    <source>
        <dbReference type="Google" id="ProtNLM"/>
    </source>
</evidence>
<dbReference type="Proteomes" id="UP001519287">
    <property type="component" value="Unassembled WGS sequence"/>
</dbReference>
<comment type="caution">
    <text evidence="1">The sequence shown here is derived from an EMBL/GenBank/DDBJ whole genome shotgun (WGS) entry which is preliminary data.</text>
</comment>
<gene>
    <name evidence="1" type="ORF">J2Z66_004155</name>
</gene>